<comment type="caution">
    <text evidence="1">The sequence shown here is derived from an EMBL/GenBank/DDBJ whole genome shotgun (WGS) entry which is preliminary data.</text>
</comment>
<accession>A0ABQ5JHR1</accession>
<name>A0ABQ5JHR1_9LACO</name>
<gene>
    <name evidence="1" type="ORF">LPAF129_12920</name>
</gene>
<protein>
    <submittedName>
        <fullName evidence="1">Uncharacterized protein</fullName>
    </submittedName>
</protein>
<reference evidence="1" key="1">
    <citation type="journal article" date="2022" name="Int. J. Syst. Evol. Microbiol.">
        <title>A novel species of lactic acid bacteria, Ligilactobacillus pabuli sp. nov., isolated from alfalfa silage.</title>
        <authorList>
            <person name="Tohno M."/>
            <person name="Tanizawa Y."/>
            <person name="Sawada H."/>
            <person name="Sakamoto M."/>
            <person name="Ohkuma M."/>
            <person name="Kobayashi H."/>
        </authorList>
    </citation>
    <scope>NUCLEOTIDE SEQUENCE</scope>
    <source>
        <strain evidence="1">AF129</strain>
    </source>
</reference>
<keyword evidence="2" id="KW-1185">Reference proteome</keyword>
<evidence type="ECO:0000313" key="1">
    <source>
        <dbReference type="EMBL" id="GKS81606.1"/>
    </source>
</evidence>
<dbReference type="EMBL" id="BQXH01000011">
    <property type="protein sequence ID" value="GKS81606.1"/>
    <property type="molecule type" value="Genomic_DNA"/>
</dbReference>
<organism evidence="1 2">
    <name type="scientific">Ligilactobacillus pabuli</name>
    <dbReference type="NCBI Taxonomy" id="2886039"/>
    <lineage>
        <taxon>Bacteria</taxon>
        <taxon>Bacillati</taxon>
        <taxon>Bacillota</taxon>
        <taxon>Bacilli</taxon>
        <taxon>Lactobacillales</taxon>
        <taxon>Lactobacillaceae</taxon>
        <taxon>Ligilactobacillus</taxon>
    </lineage>
</organism>
<sequence length="64" mass="7715">MLKLHPYVTFVNNLFKIGTQLFQRLKEAFFKSLWYLKSTVFNRLLLNLNYFFARLLPTILSTKN</sequence>
<proteinExistence type="predicted"/>
<evidence type="ECO:0000313" key="2">
    <source>
        <dbReference type="Proteomes" id="UP001055149"/>
    </source>
</evidence>
<dbReference type="Proteomes" id="UP001055149">
    <property type="component" value="Unassembled WGS sequence"/>
</dbReference>